<keyword evidence="2" id="KW-1185">Reference proteome</keyword>
<feature type="non-terminal residue" evidence="1">
    <location>
        <position position="1"/>
    </location>
</feature>
<dbReference type="AlphaFoldDB" id="A0A4S2KJH6"/>
<evidence type="ECO:0000313" key="1">
    <source>
        <dbReference type="EMBL" id="TGZ49743.1"/>
    </source>
</evidence>
<name>A0A4S2KJH6_9HYME</name>
<dbReference type="EMBL" id="QBLH01002107">
    <property type="protein sequence ID" value="TGZ49743.1"/>
    <property type="molecule type" value="Genomic_DNA"/>
</dbReference>
<reference evidence="1 2" key="1">
    <citation type="journal article" date="2019" name="Philos. Trans. R. Soc. Lond., B, Biol. Sci.">
        <title>Ant behaviour and brain gene expression of defending hosts depend on the ecological success of the intruding social parasite.</title>
        <authorList>
            <person name="Kaur R."/>
            <person name="Stoldt M."/>
            <person name="Jongepier E."/>
            <person name="Feldmeyer B."/>
            <person name="Menzel F."/>
            <person name="Bornberg-Bauer E."/>
            <person name="Foitzik S."/>
        </authorList>
    </citation>
    <scope>NUCLEOTIDE SEQUENCE [LARGE SCALE GENOMIC DNA]</scope>
    <source>
        <tissue evidence="1">Whole body</tissue>
    </source>
</reference>
<dbReference type="Proteomes" id="UP000310200">
    <property type="component" value="Unassembled WGS sequence"/>
</dbReference>
<accession>A0A4S2KJH6</accession>
<proteinExistence type="predicted"/>
<sequence length="182" mass="20921">RGKSPLCGIGIGLFSDTRVFIKSRSQSPRFQGTTDKKPVAGLYGSERSSEMHGVPAADSATRKRTVSFLRRTSTWGCKVRNEIRDKTVERTHVQPTRGHLRIDRSYTIYIHITVYRHSPGTEFILILLEYFLVDAFHPPLFSFFPPVLPFFSFFWLGSRKTTPVECTLGVRIAHVRDEDFRR</sequence>
<organism evidence="1 2">
    <name type="scientific">Temnothorax longispinosus</name>
    <dbReference type="NCBI Taxonomy" id="300112"/>
    <lineage>
        <taxon>Eukaryota</taxon>
        <taxon>Metazoa</taxon>
        <taxon>Ecdysozoa</taxon>
        <taxon>Arthropoda</taxon>
        <taxon>Hexapoda</taxon>
        <taxon>Insecta</taxon>
        <taxon>Pterygota</taxon>
        <taxon>Neoptera</taxon>
        <taxon>Endopterygota</taxon>
        <taxon>Hymenoptera</taxon>
        <taxon>Apocrita</taxon>
        <taxon>Aculeata</taxon>
        <taxon>Formicoidea</taxon>
        <taxon>Formicidae</taxon>
        <taxon>Myrmicinae</taxon>
        <taxon>Temnothorax</taxon>
    </lineage>
</organism>
<evidence type="ECO:0000313" key="2">
    <source>
        <dbReference type="Proteomes" id="UP000310200"/>
    </source>
</evidence>
<protein>
    <submittedName>
        <fullName evidence="1">Uncharacterized protein</fullName>
    </submittedName>
</protein>
<comment type="caution">
    <text evidence="1">The sequence shown here is derived from an EMBL/GenBank/DDBJ whole genome shotgun (WGS) entry which is preliminary data.</text>
</comment>
<gene>
    <name evidence="1" type="ORF">DBV15_01300</name>
</gene>